<feature type="compositionally biased region" description="Low complexity" evidence="1">
    <location>
        <begin position="8"/>
        <end position="19"/>
    </location>
</feature>
<evidence type="ECO:0000256" key="1">
    <source>
        <dbReference type="SAM" id="MobiDB-lite"/>
    </source>
</evidence>
<gene>
    <name evidence="3" type="ORF">A2G96_24185</name>
</gene>
<sequence length="157" mass="17211">MRRRTMEQTETTSTPTSTSGLRQQETRMSSVSGSEARSGAPWRDTSARSSASQDLARELDRLIDRLPTLSGDNLEQAKSEFVELAARSGSAATEIAAKSADVARRVKGRVRSEWETSLERTESFVHANPMRALGMALGIGVILGARLFGGHRHHRDM</sequence>
<evidence type="ECO:0000256" key="2">
    <source>
        <dbReference type="SAM" id="Phobius"/>
    </source>
</evidence>
<dbReference type="OrthoDB" id="8971206at2"/>
<dbReference type="KEGG" id="cnan:A2G96_24185"/>
<reference evidence="3 4" key="1">
    <citation type="submission" date="2016-03" db="EMBL/GenBank/DDBJ databases">
        <title>Complete genome sequence of a novel chlorpyrifos degrading bacterium, Cupriavidus nantongensis sp. X1.</title>
        <authorList>
            <person name="Fang L."/>
        </authorList>
    </citation>
    <scope>NUCLEOTIDE SEQUENCE [LARGE SCALE GENOMIC DNA]</scope>
    <source>
        <strain evidence="3 4">X1</strain>
    </source>
</reference>
<dbReference type="STRING" id="1796606.A2G96_24185"/>
<feature type="compositionally biased region" description="Polar residues" evidence="1">
    <location>
        <begin position="20"/>
        <end position="35"/>
    </location>
</feature>
<evidence type="ECO:0000313" key="4">
    <source>
        <dbReference type="Proteomes" id="UP000075238"/>
    </source>
</evidence>
<name>A0A142JS59_9BURK</name>
<proteinExistence type="predicted"/>
<evidence type="ECO:0000313" key="3">
    <source>
        <dbReference type="EMBL" id="AMR80921.1"/>
    </source>
</evidence>
<protein>
    <recommendedName>
        <fullName evidence="5">DUF883 domain-containing protein</fullName>
    </recommendedName>
</protein>
<keyword evidence="2" id="KW-0472">Membrane</keyword>
<feature type="transmembrane region" description="Helical" evidence="2">
    <location>
        <begin position="130"/>
        <end position="149"/>
    </location>
</feature>
<keyword evidence="2" id="KW-0812">Transmembrane</keyword>
<keyword evidence="4" id="KW-1185">Reference proteome</keyword>
<accession>A0A142JS59</accession>
<dbReference type="Proteomes" id="UP000075238">
    <property type="component" value="Chromosome 2"/>
</dbReference>
<dbReference type="AlphaFoldDB" id="A0A142JS59"/>
<keyword evidence="2" id="KW-1133">Transmembrane helix</keyword>
<dbReference type="EMBL" id="CP014845">
    <property type="protein sequence ID" value="AMR80921.1"/>
    <property type="molecule type" value="Genomic_DNA"/>
</dbReference>
<organism evidence="3 4">
    <name type="scientific">Cupriavidus nantongensis</name>
    <dbReference type="NCBI Taxonomy" id="1796606"/>
    <lineage>
        <taxon>Bacteria</taxon>
        <taxon>Pseudomonadati</taxon>
        <taxon>Pseudomonadota</taxon>
        <taxon>Betaproteobacteria</taxon>
        <taxon>Burkholderiales</taxon>
        <taxon>Burkholderiaceae</taxon>
        <taxon>Cupriavidus</taxon>
    </lineage>
</organism>
<evidence type="ECO:0008006" key="5">
    <source>
        <dbReference type="Google" id="ProtNLM"/>
    </source>
</evidence>
<feature type="region of interest" description="Disordered" evidence="1">
    <location>
        <begin position="1"/>
        <end position="54"/>
    </location>
</feature>